<evidence type="ECO:0000256" key="1">
    <source>
        <dbReference type="SAM" id="MobiDB-lite"/>
    </source>
</evidence>
<feature type="compositionally biased region" description="Polar residues" evidence="1">
    <location>
        <begin position="1"/>
        <end position="12"/>
    </location>
</feature>
<dbReference type="Proteomes" id="UP000059188">
    <property type="component" value="Unassembled WGS sequence"/>
</dbReference>
<dbReference type="EMBL" id="LN679170">
    <property type="protein sequence ID" value="CEL62825.1"/>
    <property type="molecule type" value="Genomic_DNA"/>
</dbReference>
<evidence type="ECO:0000313" key="3">
    <source>
        <dbReference type="Proteomes" id="UP000059188"/>
    </source>
</evidence>
<feature type="region of interest" description="Disordered" evidence="1">
    <location>
        <begin position="231"/>
        <end position="277"/>
    </location>
</feature>
<dbReference type="AlphaFoldDB" id="A0A0B7FYP4"/>
<feature type="compositionally biased region" description="Polar residues" evidence="1">
    <location>
        <begin position="297"/>
        <end position="311"/>
    </location>
</feature>
<keyword evidence="3" id="KW-1185">Reference proteome</keyword>
<name>A0A0B7FYP4_THACB</name>
<organism evidence="2 3">
    <name type="scientific">Thanatephorus cucumeris (strain AG1-IB / isolate 7/3/14)</name>
    <name type="common">Lettuce bottom rot fungus</name>
    <name type="synonym">Rhizoctonia solani</name>
    <dbReference type="NCBI Taxonomy" id="1108050"/>
    <lineage>
        <taxon>Eukaryota</taxon>
        <taxon>Fungi</taxon>
        <taxon>Dikarya</taxon>
        <taxon>Basidiomycota</taxon>
        <taxon>Agaricomycotina</taxon>
        <taxon>Agaricomycetes</taxon>
        <taxon>Cantharellales</taxon>
        <taxon>Ceratobasidiaceae</taxon>
        <taxon>Rhizoctonia</taxon>
        <taxon>Rhizoctonia solani AG-1</taxon>
    </lineage>
</organism>
<protein>
    <submittedName>
        <fullName evidence="2">Uncharacterized protein</fullName>
    </submittedName>
</protein>
<feature type="compositionally biased region" description="Polar residues" evidence="1">
    <location>
        <begin position="20"/>
        <end position="33"/>
    </location>
</feature>
<feature type="compositionally biased region" description="Polar residues" evidence="1">
    <location>
        <begin position="258"/>
        <end position="272"/>
    </location>
</feature>
<reference evidence="2 3" key="1">
    <citation type="submission" date="2014-11" db="EMBL/GenBank/DDBJ databases">
        <authorList>
            <person name="Wibberg Daniel"/>
        </authorList>
    </citation>
    <scope>NUCLEOTIDE SEQUENCE [LARGE SCALE GENOMIC DNA]</scope>
    <source>
        <strain evidence="2">Rhizoctonia solani AG1-IB 7/3/14</strain>
    </source>
</reference>
<feature type="region of interest" description="Disordered" evidence="1">
    <location>
        <begin position="290"/>
        <end position="313"/>
    </location>
</feature>
<accession>A0A0B7FYP4</accession>
<proteinExistence type="predicted"/>
<feature type="compositionally biased region" description="Polar residues" evidence="1">
    <location>
        <begin position="138"/>
        <end position="154"/>
    </location>
</feature>
<gene>
    <name evidence="2" type="ORF">RSOLAG1IB_10509</name>
</gene>
<feature type="region of interest" description="Disordered" evidence="1">
    <location>
        <begin position="138"/>
        <end position="163"/>
    </location>
</feature>
<sequence>MSRPSTRSTTQGERWPKLAANTNKTAASGSKSVPPTRPQPVCAGGNSMDSGVGFTKALAVGVGDHKLATGAVNHTTQPPPIRITRRSPTPSLLPPEARTASWSEIARRGSPPPATSPILLPAISISISVPKTNDTPAMSYATTKKSKPSAQTDNFPPLPSPVIATKDTKVAPVRKNSYAIATSAKSRPTVNVVTTGAYAPPSVSESPVSFISPRSTGKVVSLNIGCVKSAVPDARPASPAPVPSRPGLPATPKHTKQRSAPNNTLSPPNFSGRSRSASVSSVATSIAASIVTTSSRGPPSSKTSVCPTPTNDDSEWQLRLTQLAQMMSAKERAAWEKILRSDPKDTSKMKWNAFDKALRALHFKSHTRGGSETEYIPDPEYFGTKAQPISYHRPHPGADFTLGDLKAKSNSFRLQYPGAVEVLHNAWGLIDTRK</sequence>
<feature type="region of interest" description="Disordered" evidence="1">
    <location>
        <begin position="70"/>
        <end position="101"/>
    </location>
</feature>
<dbReference type="OrthoDB" id="3254716at2759"/>
<feature type="region of interest" description="Disordered" evidence="1">
    <location>
        <begin position="1"/>
        <end position="46"/>
    </location>
</feature>
<evidence type="ECO:0000313" key="2">
    <source>
        <dbReference type="EMBL" id="CEL62825.1"/>
    </source>
</evidence>